<organism evidence="3">
    <name type="scientific">Sesamum latifolium</name>
    <dbReference type="NCBI Taxonomy" id="2727402"/>
    <lineage>
        <taxon>Eukaryota</taxon>
        <taxon>Viridiplantae</taxon>
        <taxon>Streptophyta</taxon>
        <taxon>Embryophyta</taxon>
        <taxon>Tracheophyta</taxon>
        <taxon>Spermatophyta</taxon>
        <taxon>Magnoliopsida</taxon>
        <taxon>eudicotyledons</taxon>
        <taxon>Gunneridae</taxon>
        <taxon>Pentapetalae</taxon>
        <taxon>asterids</taxon>
        <taxon>lamiids</taxon>
        <taxon>Lamiales</taxon>
        <taxon>Pedaliaceae</taxon>
        <taxon>Sesamum</taxon>
    </lineage>
</organism>
<dbReference type="EMBL" id="JACGWN010000013">
    <property type="protein sequence ID" value="KAL0410856.1"/>
    <property type="molecule type" value="Genomic_DNA"/>
</dbReference>
<evidence type="ECO:0000259" key="2">
    <source>
        <dbReference type="Pfam" id="PF07727"/>
    </source>
</evidence>
<reference evidence="3" key="2">
    <citation type="journal article" date="2024" name="Plant">
        <title>Genomic evolution and insights into agronomic trait innovations of Sesamum species.</title>
        <authorList>
            <person name="Miao H."/>
            <person name="Wang L."/>
            <person name="Qu L."/>
            <person name="Liu H."/>
            <person name="Sun Y."/>
            <person name="Le M."/>
            <person name="Wang Q."/>
            <person name="Wei S."/>
            <person name="Zheng Y."/>
            <person name="Lin W."/>
            <person name="Duan Y."/>
            <person name="Cao H."/>
            <person name="Xiong S."/>
            <person name="Wang X."/>
            <person name="Wei L."/>
            <person name="Li C."/>
            <person name="Ma Q."/>
            <person name="Ju M."/>
            <person name="Zhao R."/>
            <person name="Li G."/>
            <person name="Mu C."/>
            <person name="Tian Q."/>
            <person name="Mei H."/>
            <person name="Zhang T."/>
            <person name="Gao T."/>
            <person name="Zhang H."/>
        </authorList>
    </citation>
    <scope>NUCLEOTIDE SEQUENCE</scope>
    <source>
        <strain evidence="3">KEN1</strain>
    </source>
</reference>
<dbReference type="InterPro" id="IPR013103">
    <property type="entry name" value="RVT_2"/>
</dbReference>
<accession>A0AAW2U0R3</accession>
<dbReference type="CDD" id="cd09272">
    <property type="entry name" value="RNase_HI_RT_Ty1"/>
    <property type="match status" value="1"/>
</dbReference>
<gene>
    <name evidence="3" type="ORF">Slati_3675300</name>
</gene>
<proteinExistence type="predicted"/>
<evidence type="ECO:0000256" key="1">
    <source>
        <dbReference type="SAM" id="MobiDB-lite"/>
    </source>
</evidence>
<reference evidence="3" key="1">
    <citation type="submission" date="2020-06" db="EMBL/GenBank/DDBJ databases">
        <authorList>
            <person name="Li T."/>
            <person name="Hu X."/>
            <person name="Zhang T."/>
            <person name="Song X."/>
            <person name="Zhang H."/>
            <person name="Dai N."/>
            <person name="Sheng W."/>
            <person name="Hou X."/>
            <person name="Wei L."/>
        </authorList>
    </citation>
    <scope>NUCLEOTIDE SEQUENCE</scope>
    <source>
        <strain evidence="3">KEN1</strain>
        <tissue evidence="3">Leaf</tissue>
    </source>
</reference>
<name>A0AAW2U0R3_9LAMI</name>
<dbReference type="PANTHER" id="PTHR11439">
    <property type="entry name" value="GAG-POL-RELATED RETROTRANSPOSON"/>
    <property type="match status" value="1"/>
</dbReference>
<feature type="domain" description="Reverse transcriptase Ty1/copia-type" evidence="2">
    <location>
        <begin position="160"/>
        <end position="247"/>
    </location>
</feature>
<feature type="compositionally biased region" description="Low complexity" evidence="1">
    <location>
        <begin position="1"/>
        <end position="22"/>
    </location>
</feature>
<comment type="caution">
    <text evidence="3">The sequence shown here is derived from an EMBL/GenBank/DDBJ whole genome shotgun (WGS) entry which is preliminary data.</text>
</comment>
<protein>
    <submittedName>
        <fullName evidence="3">Retrovirus-related Pol polyprotein from transposon RE1</fullName>
    </submittedName>
</protein>
<dbReference type="Pfam" id="PF07727">
    <property type="entry name" value="RVT_2"/>
    <property type="match status" value="1"/>
</dbReference>
<feature type="region of interest" description="Disordered" evidence="1">
    <location>
        <begin position="1"/>
        <end position="29"/>
    </location>
</feature>
<evidence type="ECO:0000313" key="3">
    <source>
        <dbReference type="EMBL" id="KAL0410856.1"/>
    </source>
</evidence>
<dbReference type="AlphaFoldDB" id="A0AAW2U0R3"/>
<sequence>MSISSPPTSSRSSPPSHTSGSSVLPTPASPCLAAPVEPREFTRITSKPAWMQDFICSSISPHTQPSFLSLTPLHKCFVGSSSNLQESRTYTQAVRKPEWMEAMNLELLALENNHTREVIPLPPGKRAIGCKWVYKLKMKDDGSVERCKVRLVAKGFSQVKGSGVDFVALLIYVDDVLLAGPSSTLLLQVKTYLDDMFTIKDLGAAKFFLSLQIARYDASLCLHQAKYIHDIVFDVGLLHDKCTTTPLPPGLKLSQDSGALMSDPSLYRRLNAALHVVLYLKRSSAFGLSFPSSNSFQLRTFFDTDWVSCSDSRKSLTGFFIFLGDALISWKTKKQETVSRSSAEVEYRSMAASFCELQWLSYLLRDFGLPI</sequence>
<dbReference type="PANTHER" id="PTHR11439:SF511">
    <property type="match status" value="1"/>
</dbReference>